<name>A0AAN9SQF3_PSOTE</name>
<proteinExistence type="predicted"/>
<evidence type="ECO:0000313" key="1">
    <source>
        <dbReference type="EMBL" id="KAK7404254.1"/>
    </source>
</evidence>
<sequence length="129" mass="14814">MLFSAAKDTIGHTLHWHLILATVKKVTEKGWSTVQRKLRAEKHGSVSALPEKKPPKTVLSRGEAAEDALLHLGTLYRHAPLLARPRYFRLDSLRCHLPCNYLTLFYTPILFHQFISVSLILQHTRSFPY</sequence>
<gene>
    <name evidence="1" type="ORF">VNO78_04988</name>
</gene>
<accession>A0AAN9SQF3</accession>
<comment type="caution">
    <text evidence="1">The sequence shown here is derived from an EMBL/GenBank/DDBJ whole genome shotgun (WGS) entry which is preliminary data.</text>
</comment>
<protein>
    <submittedName>
        <fullName evidence="1">Uncharacterized protein</fullName>
    </submittedName>
</protein>
<keyword evidence="2" id="KW-1185">Reference proteome</keyword>
<evidence type="ECO:0000313" key="2">
    <source>
        <dbReference type="Proteomes" id="UP001386955"/>
    </source>
</evidence>
<reference evidence="1 2" key="1">
    <citation type="submission" date="2024-01" db="EMBL/GenBank/DDBJ databases">
        <title>The genomes of 5 underutilized Papilionoideae crops provide insights into root nodulation and disease resistanc.</title>
        <authorList>
            <person name="Jiang F."/>
        </authorList>
    </citation>
    <scope>NUCLEOTIDE SEQUENCE [LARGE SCALE GENOMIC DNA]</scope>
    <source>
        <strain evidence="1">DUOXIRENSHENG_FW03</strain>
        <tissue evidence="1">Leaves</tissue>
    </source>
</reference>
<dbReference type="AlphaFoldDB" id="A0AAN9SQF3"/>
<dbReference type="Proteomes" id="UP001386955">
    <property type="component" value="Unassembled WGS sequence"/>
</dbReference>
<organism evidence="1 2">
    <name type="scientific">Psophocarpus tetragonolobus</name>
    <name type="common">Winged bean</name>
    <name type="synonym">Dolichos tetragonolobus</name>
    <dbReference type="NCBI Taxonomy" id="3891"/>
    <lineage>
        <taxon>Eukaryota</taxon>
        <taxon>Viridiplantae</taxon>
        <taxon>Streptophyta</taxon>
        <taxon>Embryophyta</taxon>
        <taxon>Tracheophyta</taxon>
        <taxon>Spermatophyta</taxon>
        <taxon>Magnoliopsida</taxon>
        <taxon>eudicotyledons</taxon>
        <taxon>Gunneridae</taxon>
        <taxon>Pentapetalae</taxon>
        <taxon>rosids</taxon>
        <taxon>fabids</taxon>
        <taxon>Fabales</taxon>
        <taxon>Fabaceae</taxon>
        <taxon>Papilionoideae</taxon>
        <taxon>50 kb inversion clade</taxon>
        <taxon>NPAAA clade</taxon>
        <taxon>indigoferoid/millettioid clade</taxon>
        <taxon>Phaseoleae</taxon>
        <taxon>Psophocarpus</taxon>
    </lineage>
</organism>
<dbReference type="EMBL" id="JAYMYS010000002">
    <property type="protein sequence ID" value="KAK7404254.1"/>
    <property type="molecule type" value="Genomic_DNA"/>
</dbReference>